<evidence type="ECO:0000313" key="2">
    <source>
        <dbReference type="Proteomes" id="UP001141336"/>
    </source>
</evidence>
<comment type="caution">
    <text evidence="1">The sequence shown here is derived from an EMBL/GenBank/DDBJ whole genome shotgun (WGS) entry which is preliminary data.</text>
</comment>
<dbReference type="EMBL" id="JAPTGC010000001">
    <property type="protein sequence ID" value="MCZ0861670.1"/>
    <property type="molecule type" value="Genomic_DNA"/>
</dbReference>
<dbReference type="Proteomes" id="UP001141336">
    <property type="component" value="Unassembled WGS sequence"/>
</dbReference>
<keyword evidence="2" id="KW-1185">Reference proteome</keyword>
<evidence type="ECO:0000313" key="1">
    <source>
        <dbReference type="EMBL" id="MCZ0861670.1"/>
    </source>
</evidence>
<proteinExistence type="predicted"/>
<reference evidence="1" key="1">
    <citation type="submission" date="2022-12" db="EMBL/GenBank/DDBJ databases">
        <title>Isolation and characterisation of novel Methanocorpusculum spp. from native Australian herbivores indicates the genus is ancestrally host-associated.</title>
        <authorList>
            <person name="Volmer J.G."/>
            <person name="Soo R.M."/>
            <person name="Evans P.N."/>
            <person name="Hoedt E.C."/>
            <person name="Astorga Alsina A.L."/>
            <person name="Woodcroft B.J."/>
            <person name="Tyson G.W."/>
            <person name="Hugenholtz P."/>
            <person name="Morrison M."/>
        </authorList>
    </citation>
    <scope>NUCLEOTIDE SEQUENCE</scope>
    <source>
        <strain evidence="1">CW153</strain>
    </source>
</reference>
<accession>A0ABT4IIW1</accession>
<evidence type="ECO:0008006" key="3">
    <source>
        <dbReference type="Google" id="ProtNLM"/>
    </source>
</evidence>
<sequence length="99" mass="11586">MGRIPGRPIKTRITYYARPEIVKIIDDMIRAGKFNNKSDVISAAILDYSHNQDIDYVRELEEKYLRLEERLHLMEETYASLIAAFSSLEQRNEDNTPPK</sequence>
<protein>
    <recommendedName>
        <fullName evidence="3">CopG family transcriptional regulator</fullName>
    </recommendedName>
</protein>
<organism evidence="1 2">
    <name type="scientific">Methanocorpusculum vombati</name>
    <dbReference type="NCBI Taxonomy" id="3002864"/>
    <lineage>
        <taxon>Archaea</taxon>
        <taxon>Methanobacteriati</taxon>
        <taxon>Methanobacteriota</taxon>
        <taxon>Stenosarchaea group</taxon>
        <taxon>Methanomicrobia</taxon>
        <taxon>Methanomicrobiales</taxon>
        <taxon>Methanocorpusculaceae</taxon>
        <taxon>Methanocorpusculum</taxon>
    </lineage>
</organism>
<gene>
    <name evidence="1" type="ORF">O0S09_00180</name>
</gene>
<dbReference type="RefSeq" id="WP_268921844.1">
    <property type="nucleotide sequence ID" value="NZ_JAPTGC010000001.1"/>
</dbReference>
<name>A0ABT4IIW1_9EURY</name>